<organism evidence="13 14">
    <name type="scientific">Pseudahrensia aquimaris</name>
    <dbReference type="NCBI Taxonomy" id="744461"/>
    <lineage>
        <taxon>Bacteria</taxon>
        <taxon>Pseudomonadati</taxon>
        <taxon>Pseudomonadota</taxon>
        <taxon>Alphaproteobacteria</taxon>
        <taxon>Hyphomicrobiales</taxon>
        <taxon>Ahrensiaceae</taxon>
        <taxon>Pseudahrensia</taxon>
    </lineage>
</organism>
<evidence type="ECO:0000256" key="3">
    <source>
        <dbReference type="ARBA" id="ARBA00011950"/>
    </source>
</evidence>
<reference evidence="14" key="1">
    <citation type="journal article" date="2019" name="Int. J. Syst. Evol. Microbiol.">
        <title>The Global Catalogue of Microorganisms (GCM) 10K type strain sequencing project: providing services to taxonomists for standard genome sequencing and annotation.</title>
        <authorList>
            <consortium name="The Broad Institute Genomics Platform"/>
            <consortium name="The Broad Institute Genome Sequencing Center for Infectious Disease"/>
            <person name="Wu L."/>
            <person name="Ma J."/>
        </authorList>
    </citation>
    <scope>NUCLEOTIDE SEQUENCE [LARGE SCALE GENOMIC DNA]</scope>
    <source>
        <strain evidence="14">CCUG 60023</strain>
    </source>
</reference>
<proteinExistence type="inferred from homology"/>
<dbReference type="InterPro" id="IPR036563">
    <property type="entry name" value="MoaE_sf"/>
</dbReference>
<protein>
    <recommendedName>
        <fullName evidence="4">Molybdopterin synthase catalytic subunit</fullName>
        <ecNumber evidence="3">2.8.1.12</ecNumber>
    </recommendedName>
    <alternativeName>
        <fullName evidence="10">MPT synthase subunit 2</fullName>
    </alternativeName>
    <alternativeName>
        <fullName evidence="8">Molybdenum cofactor biosynthesis protein E</fullName>
    </alternativeName>
    <alternativeName>
        <fullName evidence="9">Molybdopterin-converting factor large subunit</fullName>
    </alternativeName>
    <alternativeName>
        <fullName evidence="11">Molybdopterin-converting factor subunit 2</fullName>
    </alternativeName>
</protein>
<keyword evidence="14" id="KW-1185">Reference proteome</keyword>
<evidence type="ECO:0000256" key="9">
    <source>
        <dbReference type="ARBA" id="ARBA00030407"/>
    </source>
</evidence>
<sequence length="155" mass="17455">MESRIPTIKVQTADFNVAAEIEKLTHGRTDIGAVVNFVGLCRSEDDTLEALELEHYPGMAVKQLEALAREATDRWPLDGVTIIHRHGRIEPGQQIVLVVATSMHRDAAFEGARFMMDYLKTDAPFWKKEHKVGQTDGSWVDAHDADLMARQRWAS</sequence>
<evidence type="ECO:0000256" key="4">
    <source>
        <dbReference type="ARBA" id="ARBA00013858"/>
    </source>
</evidence>
<dbReference type="InterPro" id="IPR003448">
    <property type="entry name" value="Mopterin_biosynth_MoaE"/>
</dbReference>
<evidence type="ECO:0000256" key="6">
    <source>
        <dbReference type="ARBA" id="ARBA00025448"/>
    </source>
</evidence>
<accession>A0ABW3FDN1</accession>
<keyword evidence="5" id="KW-0501">Molybdenum cofactor biosynthesis</keyword>
<evidence type="ECO:0000256" key="8">
    <source>
        <dbReference type="ARBA" id="ARBA00029745"/>
    </source>
</evidence>
<comment type="caution">
    <text evidence="13">The sequence shown here is derived from an EMBL/GenBank/DDBJ whole genome shotgun (WGS) entry which is preliminary data.</text>
</comment>
<dbReference type="EMBL" id="JBHTJV010000003">
    <property type="protein sequence ID" value="MFD0915667.1"/>
    <property type="molecule type" value="Genomic_DNA"/>
</dbReference>
<evidence type="ECO:0000256" key="11">
    <source>
        <dbReference type="ARBA" id="ARBA00032474"/>
    </source>
</evidence>
<dbReference type="PANTHER" id="PTHR23404">
    <property type="entry name" value="MOLYBDOPTERIN SYNTHASE RELATED"/>
    <property type="match status" value="1"/>
</dbReference>
<comment type="pathway">
    <text evidence="1">Cofactor biosynthesis; molybdopterin biosynthesis.</text>
</comment>
<evidence type="ECO:0000313" key="13">
    <source>
        <dbReference type="EMBL" id="MFD0915667.1"/>
    </source>
</evidence>
<evidence type="ECO:0000256" key="10">
    <source>
        <dbReference type="ARBA" id="ARBA00030781"/>
    </source>
</evidence>
<comment type="catalytic activity">
    <reaction evidence="12">
        <text>2 [molybdopterin-synthase sulfur-carrier protein]-C-terminal-Gly-aminoethanethioate + cyclic pyranopterin phosphate + H2O = molybdopterin + 2 [molybdopterin-synthase sulfur-carrier protein]-C-terminal Gly-Gly + 2 H(+)</text>
        <dbReference type="Rhea" id="RHEA:26333"/>
        <dbReference type="Rhea" id="RHEA-COMP:12202"/>
        <dbReference type="Rhea" id="RHEA-COMP:19907"/>
        <dbReference type="ChEBI" id="CHEBI:15377"/>
        <dbReference type="ChEBI" id="CHEBI:15378"/>
        <dbReference type="ChEBI" id="CHEBI:58698"/>
        <dbReference type="ChEBI" id="CHEBI:59648"/>
        <dbReference type="ChEBI" id="CHEBI:90778"/>
        <dbReference type="ChEBI" id="CHEBI:232372"/>
        <dbReference type="EC" id="2.8.1.12"/>
    </reaction>
</comment>
<dbReference type="EC" id="2.8.1.12" evidence="3"/>
<dbReference type="Gene3D" id="3.90.1170.40">
    <property type="entry name" value="Molybdopterin biosynthesis MoaE subunit"/>
    <property type="match status" value="1"/>
</dbReference>
<evidence type="ECO:0000256" key="5">
    <source>
        <dbReference type="ARBA" id="ARBA00023150"/>
    </source>
</evidence>
<dbReference type="Pfam" id="PF02391">
    <property type="entry name" value="MoaE"/>
    <property type="match status" value="1"/>
</dbReference>
<gene>
    <name evidence="13" type="ORF">ACFQ14_04545</name>
</gene>
<name>A0ABW3FDN1_9HYPH</name>
<evidence type="ECO:0000256" key="2">
    <source>
        <dbReference type="ARBA" id="ARBA00005426"/>
    </source>
</evidence>
<comment type="function">
    <text evidence="6">Converts molybdopterin precursor Z into molybdopterin. This requires the incorporation of two sulfur atoms into precursor Z to generate a dithiolene group. The sulfur is provided by MoaD.</text>
</comment>
<comment type="subunit">
    <text evidence="7">Heterotetramer of 2 MoaD subunits and 2 MoaE subunits. Also stable as homodimer. The enzyme changes between these two forms during catalysis.</text>
</comment>
<evidence type="ECO:0000313" key="14">
    <source>
        <dbReference type="Proteomes" id="UP001597101"/>
    </source>
</evidence>
<dbReference type="Proteomes" id="UP001597101">
    <property type="component" value="Unassembled WGS sequence"/>
</dbReference>
<dbReference type="RefSeq" id="WP_377211514.1">
    <property type="nucleotide sequence ID" value="NZ_JBHTJV010000003.1"/>
</dbReference>
<dbReference type="SUPFAM" id="SSF54690">
    <property type="entry name" value="Molybdopterin synthase subunit MoaE"/>
    <property type="match status" value="1"/>
</dbReference>
<evidence type="ECO:0000256" key="7">
    <source>
        <dbReference type="ARBA" id="ARBA00026066"/>
    </source>
</evidence>
<comment type="similarity">
    <text evidence="2">Belongs to the MoaE family.</text>
</comment>
<evidence type="ECO:0000256" key="1">
    <source>
        <dbReference type="ARBA" id="ARBA00005046"/>
    </source>
</evidence>
<dbReference type="CDD" id="cd00756">
    <property type="entry name" value="MoaE"/>
    <property type="match status" value="1"/>
</dbReference>
<evidence type="ECO:0000256" key="12">
    <source>
        <dbReference type="ARBA" id="ARBA00049878"/>
    </source>
</evidence>